<protein>
    <recommendedName>
        <fullName evidence="3">Secreted protein</fullName>
    </recommendedName>
</protein>
<evidence type="ECO:0000256" key="1">
    <source>
        <dbReference type="SAM" id="SignalP"/>
    </source>
</evidence>
<accession>A0A131YCL6</accession>
<feature type="signal peptide" evidence="1">
    <location>
        <begin position="1"/>
        <end position="15"/>
    </location>
</feature>
<sequence length="88" mass="9923">MCVCMCVHIFSHCCPFHLSCCGIQKCGSCVESLVRSPLTRRHSHGPFYKIAVHVGVRARAPLTRHVVVHRLRREVRFETACFAITGLC</sequence>
<dbReference type="AlphaFoldDB" id="A0A131YCL6"/>
<keyword evidence="1" id="KW-0732">Signal</keyword>
<proteinExistence type="predicted"/>
<evidence type="ECO:0000313" key="2">
    <source>
        <dbReference type="EMBL" id="JAP76647.1"/>
    </source>
</evidence>
<reference evidence="2" key="1">
    <citation type="journal article" date="2016" name="Ticks Tick Borne Dis.">
        <title>De novo assembly and annotation of the salivary gland transcriptome of Rhipicephalus appendiculatus male and female ticks during blood feeding.</title>
        <authorList>
            <person name="de Castro M.H."/>
            <person name="de Klerk D."/>
            <person name="Pienaar R."/>
            <person name="Latif A.A."/>
            <person name="Rees D.J."/>
            <person name="Mans B.J."/>
        </authorList>
    </citation>
    <scope>NUCLEOTIDE SEQUENCE</scope>
    <source>
        <tissue evidence="2">Salivary glands</tissue>
    </source>
</reference>
<feature type="chain" id="PRO_5012045745" description="Secreted protein" evidence="1">
    <location>
        <begin position="16"/>
        <end position="88"/>
    </location>
</feature>
<evidence type="ECO:0008006" key="3">
    <source>
        <dbReference type="Google" id="ProtNLM"/>
    </source>
</evidence>
<dbReference type="EMBL" id="GEDV01011910">
    <property type="protein sequence ID" value="JAP76647.1"/>
    <property type="molecule type" value="Transcribed_RNA"/>
</dbReference>
<name>A0A131YCL6_RHIAP</name>
<organism evidence="2">
    <name type="scientific">Rhipicephalus appendiculatus</name>
    <name type="common">Brown ear tick</name>
    <dbReference type="NCBI Taxonomy" id="34631"/>
    <lineage>
        <taxon>Eukaryota</taxon>
        <taxon>Metazoa</taxon>
        <taxon>Ecdysozoa</taxon>
        <taxon>Arthropoda</taxon>
        <taxon>Chelicerata</taxon>
        <taxon>Arachnida</taxon>
        <taxon>Acari</taxon>
        <taxon>Parasitiformes</taxon>
        <taxon>Ixodida</taxon>
        <taxon>Ixodoidea</taxon>
        <taxon>Ixodidae</taxon>
        <taxon>Rhipicephalinae</taxon>
        <taxon>Rhipicephalus</taxon>
        <taxon>Rhipicephalus</taxon>
    </lineage>
</organism>